<dbReference type="InterPro" id="IPR019791">
    <property type="entry name" value="Haem_peroxidase_animal"/>
</dbReference>
<gene>
    <name evidence="11" type="primary">LOC105366506</name>
</gene>
<dbReference type="GO" id="GO:0022412">
    <property type="term" value="P:cellular process involved in reproduction in multicellular organism"/>
    <property type="evidence" value="ECO:0007669"/>
    <property type="project" value="UniProtKB-ARBA"/>
</dbReference>
<proteinExistence type="predicted"/>
<accession>A0AAJ6YS71</accession>
<keyword evidence="3" id="KW-0575">Peroxidase</keyword>
<feature type="compositionally biased region" description="Basic and acidic residues" evidence="9">
    <location>
        <begin position="1175"/>
        <end position="1194"/>
    </location>
</feature>
<keyword evidence="6" id="KW-0560">Oxidoreductase</keyword>
<dbReference type="InterPro" id="IPR010255">
    <property type="entry name" value="Haem_peroxidase_sf"/>
</dbReference>
<dbReference type="RefSeq" id="XP_011503270.1">
    <property type="nucleotide sequence ID" value="XM_011504968.1"/>
</dbReference>
<dbReference type="PANTHER" id="PTHR11475">
    <property type="entry name" value="OXIDASE/PEROXIDASE"/>
    <property type="match status" value="1"/>
</dbReference>
<evidence type="ECO:0000256" key="2">
    <source>
        <dbReference type="ARBA" id="ARBA00022525"/>
    </source>
</evidence>
<feature type="binding site" description="axial binding residue" evidence="8">
    <location>
        <position position="589"/>
    </location>
    <ligand>
        <name>heme b</name>
        <dbReference type="ChEBI" id="CHEBI:60344"/>
    </ligand>
    <ligandPart>
        <name>Fe</name>
        <dbReference type="ChEBI" id="CHEBI:18248"/>
    </ligandPart>
</feature>
<dbReference type="CDD" id="cd09823">
    <property type="entry name" value="peroxinectin_like"/>
    <property type="match status" value="1"/>
</dbReference>
<organism evidence="10 11">
    <name type="scientific">Ceratosolen solmsi marchali</name>
    <dbReference type="NCBI Taxonomy" id="326594"/>
    <lineage>
        <taxon>Eukaryota</taxon>
        <taxon>Metazoa</taxon>
        <taxon>Ecdysozoa</taxon>
        <taxon>Arthropoda</taxon>
        <taxon>Hexapoda</taxon>
        <taxon>Insecta</taxon>
        <taxon>Pterygota</taxon>
        <taxon>Neoptera</taxon>
        <taxon>Endopterygota</taxon>
        <taxon>Hymenoptera</taxon>
        <taxon>Apocrita</taxon>
        <taxon>Proctotrupomorpha</taxon>
        <taxon>Chalcidoidea</taxon>
        <taxon>Agaonidae</taxon>
        <taxon>Agaoninae</taxon>
        <taxon>Ceratosolen</taxon>
    </lineage>
</organism>
<feature type="region of interest" description="Disordered" evidence="9">
    <location>
        <begin position="836"/>
        <end position="866"/>
    </location>
</feature>
<feature type="compositionally biased region" description="Basic residues" evidence="9">
    <location>
        <begin position="60"/>
        <end position="69"/>
    </location>
</feature>
<keyword evidence="10" id="KW-1185">Reference proteome</keyword>
<dbReference type="GO" id="GO:0004601">
    <property type="term" value="F:peroxidase activity"/>
    <property type="evidence" value="ECO:0007669"/>
    <property type="project" value="UniProtKB-KW"/>
</dbReference>
<dbReference type="GeneID" id="105366506"/>
<evidence type="ECO:0000256" key="5">
    <source>
        <dbReference type="ARBA" id="ARBA00022729"/>
    </source>
</evidence>
<evidence type="ECO:0000313" key="11">
    <source>
        <dbReference type="RefSeq" id="XP_011503270.1"/>
    </source>
</evidence>
<keyword evidence="2" id="KW-0964">Secreted</keyword>
<evidence type="ECO:0000256" key="1">
    <source>
        <dbReference type="ARBA" id="ARBA00004613"/>
    </source>
</evidence>
<evidence type="ECO:0000256" key="6">
    <source>
        <dbReference type="ARBA" id="ARBA00023002"/>
    </source>
</evidence>
<dbReference type="GO" id="GO:0020037">
    <property type="term" value="F:heme binding"/>
    <property type="evidence" value="ECO:0007669"/>
    <property type="project" value="InterPro"/>
</dbReference>
<dbReference type="SUPFAM" id="SSF48113">
    <property type="entry name" value="Heme-dependent peroxidases"/>
    <property type="match status" value="1"/>
</dbReference>
<evidence type="ECO:0000256" key="4">
    <source>
        <dbReference type="ARBA" id="ARBA00022617"/>
    </source>
</evidence>
<evidence type="ECO:0000256" key="7">
    <source>
        <dbReference type="ARBA" id="ARBA00023004"/>
    </source>
</evidence>
<feature type="compositionally biased region" description="Polar residues" evidence="9">
    <location>
        <begin position="836"/>
        <end position="846"/>
    </location>
</feature>
<dbReference type="PANTHER" id="PTHR11475:SF109">
    <property type="entry name" value="CHORION PEROXIDASE-LIKE PROTEIN"/>
    <property type="match status" value="1"/>
</dbReference>
<keyword evidence="8" id="KW-0479">Metal-binding</keyword>
<sequence length="1431" mass="162923">MKLATFETLNAITRHTSSQIPTICHPPKELSCLTAAPVAGALTTRAAVYNWPRPEVRLPRTRVQGRKGASRCVPRSSTDPARPSPAYRLKKKRQDTSGDRLAVLALATSYGADDERPEPLELSSSSRRFAGPRNLAEWRNRSSQGTRIEPKEKDFVEAANFGLKAMNDLYHVKEPKLYSMGLFLSPTNPARYVAAFNDQSAEAKHLAKYGFAALEAAKKIRSKFPDISRQSSISQTNGQSILGQQCPKKGIPQCPPASLKYRTSDGSCNNLKELWWGSAMSTMQRFLPSAYDDGIESIRRSVTGNPLPSARQVSDHIHEERDAPLISVTHMLMQWGQFIDHDITATGQSTAFNDSVPQCCLNGGLGFQPSEFMHPDCLPIAVHPHDRHLSKLSVRCLEFVRSGPAPRENCDFGPREQLSQVTSFIDASTVYSSSARRCDSLRIFRNGLMQYGKIQSRRPVLPRDDSDLCRRGSLSTSCFRAGDGRLSEQPALISLHVIFLRMHNRLATLLSALNQHWSDEKIFQETRKIVGALVQHITYREFLPIVLGDEVMKIFDIEPLRKGYYRGYDQLVNPNIANAFSSAAYRFGHSLVQRSFIRFDRHHRPILNNVTIHEEFSNPVNLETAGSVDRILLGLINQPSQKRDEFISDELTNHLFQTPGFPFGMDLASLNIQRGRDHGIPPFVEWRIPCMLSPIRNWKELERIMVPETARKFKDLYTAVEDIDLFSAGLAERPVVGGLIGATFACIIAQQFRSLRKGDRFWYENPFIESSFTPKQLQQIRKVTLAQVLCRTLDNIDNIQPFVMLAADNIRNKRLNCDDPILDQINLDPWIENPLQQRESSVTNESTYDDDEEKIESNADDRDTESRVVSIKKFNQRVPQRQNPVRSTINQQNRIVVKRPIGPGENITIIVNNHAVHSPIIIRDSMYGSNINIDRPLNSDIGPNQSNIQSNKQNPTTVSENFIELIPTTQKSTFSQRPYNSLKPSHLYYPHNFQDHNNPNPPNYGLNAKPLNNYYPNNEFFSYNLPNLINTVSPQRQQDSFHESQEGFYFVTKKTIPRDRPSSKPQLGQNNFYEHQQQSYISTKKPNLSYRPNIKLTSIAYNQGIESNLPSKLQGSYNHLNDKSNENFYSSQINANNPYINWESSKSDRVVFNPNYQNFPTKKIAESPQNYSNRRNTEKSPLNKESSNSHEIKHTSKGPIRYNSWRNSNSPTQLYSLSNSLSNSSNNKPLQNTNHNFYTHLLNSNNLDLNYNLEKKEIYHQMLNYLQSHTTESVIKSVLIEKQPQEQISNVHKELPKPLITLQNREFDECKNVSKSVIPVEHVQLVQNFSKHIESVFKNKDQNTKNIDTNERTNHNELKSTTAAIMTDGIEILLQPSVQKIFGKNLSKIINDTTTIYSKPKVPAKILIEYETSITNTSNELPRPIKMRHGN</sequence>
<dbReference type="GO" id="GO:0046872">
    <property type="term" value="F:metal ion binding"/>
    <property type="evidence" value="ECO:0007669"/>
    <property type="project" value="UniProtKB-KW"/>
</dbReference>
<keyword evidence="7 8" id="KW-0408">Iron</keyword>
<keyword evidence="4 8" id="KW-0349">Heme</keyword>
<reference evidence="11" key="1">
    <citation type="submission" date="2025-08" db="UniProtKB">
        <authorList>
            <consortium name="RefSeq"/>
        </authorList>
    </citation>
    <scope>IDENTIFICATION</scope>
</reference>
<dbReference type="FunFam" id="1.10.640.10:FF:000003">
    <property type="entry name" value="chorion peroxidase"/>
    <property type="match status" value="1"/>
</dbReference>
<dbReference type="KEGG" id="csol:105366506"/>
<evidence type="ECO:0000256" key="8">
    <source>
        <dbReference type="PIRSR" id="PIRSR619791-2"/>
    </source>
</evidence>
<dbReference type="PRINTS" id="PR00457">
    <property type="entry name" value="ANPEROXIDASE"/>
</dbReference>
<dbReference type="Pfam" id="PF03098">
    <property type="entry name" value="An_peroxidase"/>
    <property type="match status" value="1"/>
</dbReference>
<protein>
    <submittedName>
        <fullName evidence="11">Uncharacterized protein LOC105366506</fullName>
    </submittedName>
</protein>
<name>A0AAJ6YS71_9HYME</name>
<comment type="subcellular location">
    <subcellularLocation>
        <location evidence="1">Secreted</location>
    </subcellularLocation>
</comment>
<feature type="region of interest" description="Disordered" evidence="9">
    <location>
        <begin position="60"/>
        <end position="95"/>
    </location>
</feature>
<dbReference type="Gene3D" id="1.10.640.10">
    <property type="entry name" value="Haem peroxidase domain superfamily, animal type"/>
    <property type="match status" value="1"/>
</dbReference>
<dbReference type="GO" id="GO:0005576">
    <property type="term" value="C:extracellular region"/>
    <property type="evidence" value="ECO:0007669"/>
    <property type="project" value="UniProtKB-SubCell"/>
</dbReference>
<evidence type="ECO:0000313" key="10">
    <source>
        <dbReference type="Proteomes" id="UP000695007"/>
    </source>
</evidence>
<evidence type="ECO:0000256" key="3">
    <source>
        <dbReference type="ARBA" id="ARBA00022559"/>
    </source>
</evidence>
<feature type="region of interest" description="Disordered" evidence="9">
    <location>
        <begin position="1160"/>
        <end position="1207"/>
    </location>
</feature>
<evidence type="ECO:0000256" key="9">
    <source>
        <dbReference type="SAM" id="MobiDB-lite"/>
    </source>
</evidence>
<dbReference type="GO" id="GO:0006979">
    <property type="term" value="P:response to oxidative stress"/>
    <property type="evidence" value="ECO:0007669"/>
    <property type="project" value="InterPro"/>
</dbReference>
<keyword evidence="5" id="KW-0732">Signal</keyword>
<dbReference type="InterPro" id="IPR037120">
    <property type="entry name" value="Haem_peroxidase_sf_animal"/>
</dbReference>
<dbReference type="Proteomes" id="UP000695007">
    <property type="component" value="Unplaced"/>
</dbReference>
<feature type="compositionally biased region" description="Basic and acidic residues" evidence="9">
    <location>
        <begin position="855"/>
        <end position="866"/>
    </location>
</feature>
<dbReference type="PROSITE" id="PS50292">
    <property type="entry name" value="PEROXIDASE_3"/>
    <property type="match status" value="1"/>
</dbReference>